<name>A0ABU3S9F1_9HYPH</name>
<dbReference type="EC" id="4.1.3.3" evidence="3"/>
<dbReference type="PIRSF" id="PIRSF001365">
    <property type="entry name" value="DHDPS"/>
    <property type="match status" value="1"/>
</dbReference>
<sequence length="298" mass="31123">MALNPNRFGLSCAITTPMREGGAVDLPRLVHHAKHVLANGCDSVTLFGTTGEGAALGAPARTAMLGALVGAGIDPARQIYAGVAAASLHEAVDQAQTALNIGAKGLLVAPPFYFKGVGDEGLYAWFSQFFEKLGASARNTILYHIPSVTAVDISVGLVERLKKAFPGVVTGVKDSSCDYPTTEAFLKAHGELAILVGDERLLGRAVRAGAQGSICGVANLVPQLLRPLVYEGIENPVVNALVDEICSYPVLPAVKALVGHLHGDAGYGAMRAPLTALDESQRKRLFAAFDQITRAKAA</sequence>
<dbReference type="InterPro" id="IPR013785">
    <property type="entry name" value="Aldolase_TIM"/>
</dbReference>
<dbReference type="GO" id="GO:0008840">
    <property type="term" value="F:4-hydroxy-tetrahydrodipicolinate synthase activity"/>
    <property type="evidence" value="ECO:0007669"/>
    <property type="project" value="UniProtKB-EC"/>
</dbReference>
<dbReference type="RefSeq" id="WP_316019237.1">
    <property type="nucleotide sequence ID" value="NZ_JAWDID010000023.1"/>
</dbReference>
<dbReference type="InterPro" id="IPR002220">
    <property type="entry name" value="DapA-like"/>
</dbReference>
<dbReference type="Gene3D" id="3.20.20.70">
    <property type="entry name" value="Aldolase class I"/>
    <property type="match status" value="1"/>
</dbReference>
<comment type="similarity">
    <text evidence="2">Belongs to the DapA family.</text>
</comment>
<dbReference type="GO" id="GO:0047448">
    <property type="term" value="F:5-dehydro-4-deoxyglucarate dehydratase activity"/>
    <property type="evidence" value="ECO:0007669"/>
    <property type="project" value="UniProtKB-EC"/>
</dbReference>
<keyword evidence="4" id="KW-1185">Reference proteome</keyword>
<accession>A0ABU3S9F1</accession>
<dbReference type="Proteomes" id="UP001254257">
    <property type="component" value="Unassembled WGS sequence"/>
</dbReference>
<reference evidence="3 4" key="1">
    <citation type="submission" date="2023-09" db="EMBL/GenBank/DDBJ databases">
        <title>Whole genome shotgun sequencing (WGS) of Bosea sp. ZW T0_25, isolated from stored onions (Allium cepa).</title>
        <authorList>
            <person name="Stoll D.A."/>
            <person name="Huch M."/>
        </authorList>
    </citation>
    <scope>NUCLEOTIDE SEQUENCE [LARGE SCALE GENOMIC DNA]</scope>
    <source>
        <strain evidence="3 4">ZW T0_25</strain>
    </source>
</reference>
<comment type="caution">
    <text evidence="3">The sequence shown here is derived from an EMBL/GenBank/DDBJ whole genome shotgun (WGS) entry which is preliminary data.</text>
</comment>
<evidence type="ECO:0000313" key="4">
    <source>
        <dbReference type="Proteomes" id="UP001254257"/>
    </source>
</evidence>
<evidence type="ECO:0000256" key="1">
    <source>
        <dbReference type="ARBA" id="ARBA00023239"/>
    </source>
</evidence>
<dbReference type="PRINTS" id="PR00146">
    <property type="entry name" value="DHPICSNTHASE"/>
</dbReference>
<dbReference type="EC" id="4.3.3.7" evidence="3"/>
<dbReference type="SMART" id="SM01130">
    <property type="entry name" value="DHDPS"/>
    <property type="match status" value="1"/>
</dbReference>
<dbReference type="EC" id="4.2.1.41" evidence="3"/>
<evidence type="ECO:0000313" key="3">
    <source>
        <dbReference type="EMBL" id="MDU0341413.1"/>
    </source>
</evidence>
<organism evidence="3 4">
    <name type="scientific">Bosea rubneri</name>
    <dbReference type="NCBI Taxonomy" id="3075434"/>
    <lineage>
        <taxon>Bacteria</taxon>
        <taxon>Pseudomonadati</taxon>
        <taxon>Pseudomonadota</taxon>
        <taxon>Alphaproteobacteria</taxon>
        <taxon>Hyphomicrobiales</taxon>
        <taxon>Boseaceae</taxon>
        <taxon>Bosea</taxon>
    </lineage>
</organism>
<proteinExistence type="inferred from homology"/>
<dbReference type="PANTHER" id="PTHR12128:SF67">
    <property type="entry name" value="BLR3884 PROTEIN"/>
    <property type="match status" value="1"/>
</dbReference>
<dbReference type="CDD" id="cd00408">
    <property type="entry name" value="DHDPS-like"/>
    <property type="match status" value="1"/>
</dbReference>
<keyword evidence="1 2" id="KW-0456">Lyase</keyword>
<dbReference type="PANTHER" id="PTHR12128">
    <property type="entry name" value="DIHYDRODIPICOLINATE SYNTHASE"/>
    <property type="match status" value="1"/>
</dbReference>
<dbReference type="Pfam" id="PF00701">
    <property type="entry name" value="DHDPS"/>
    <property type="match status" value="1"/>
</dbReference>
<dbReference type="GO" id="GO:0008747">
    <property type="term" value="F:N-acetylneuraminate lyase activity"/>
    <property type="evidence" value="ECO:0007669"/>
    <property type="project" value="UniProtKB-EC"/>
</dbReference>
<protein>
    <submittedName>
        <fullName evidence="3">Dihydrodipicolinate synthase family protein</fullName>
        <ecNumber evidence="3">4.1.3.3</ecNumber>
        <ecNumber evidence="3">4.2.1.41</ecNumber>
        <ecNumber evidence="3">4.3.3.7</ecNumber>
    </submittedName>
</protein>
<gene>
    <name evidence="3" type="ORF">RKE40_16060</name>
</gene>
<dbReference type="EMBL" id="JAWDID010000023">
    <property type="protein sequence ID" value="MDU0341413.1"/>
    <property type="molecule type" value="Genomic_DNA"/>
</dbReference>
<evidence type="ECO:0000256" key="2">
    <source>
        <dbReference type="PIRNR" id="PIRNR001365"/>
    </source>
</evidence>
<dbReference type="SUPFAM" id="SSF51569">
    <property type="entry name" value="Aldolase"/>
    <property type="match status" value="1"/>
</dbReference>